<dbReference type="EMBL" id="FNED01000009">
    <property type="protein sequence ID" value="SDI95727.1"/>
    <property type="molecule type" value="Genomic_DNA"/>
</dbReference>
<name>A0A0D1Y680_ANEMI</name>
<sequence length="84" mass="10134">MRHASVQVRALLTEEERARYEKLFEVGKYLESQERRDLAYTIQRELEFLIEPAIERLQEKGRQRGNRDYLDPIVTRAKNNEEQI</sequence>
<dbReference type="STRING" id="47500.AF333_05165"/>
<dbReference type="Proteomes" id="UP000182836">
    <property type="component" value="Unassembled WGS sequence"/>
</dbReference>
<dbReference type="EMBL" id="LGUG01000004">
    <property type="protein sequence ID" value="KON94964.1"/>
    <property type="molecule type" value="Genomic_DNA"/>
</dbReference>
<proteinExistence type="predicted"/>
<dbReference type="Proteomes" id="UP000037269">
    <property type="component" value="Unassembled WGS sequence"/>
</dbReference>
<dbReference type="PATRIC" id="fig|47500.12.peg.3966"/>
<evidence type="ECO:0000313" key="3">
    <source>
        <dbReference type="Proteomes" id="UP000037269"/>
    </source>
</evidence>
<reference evidence="1 3" key="1">
    <citation type="submission" date="2015-07" db="EMBL/GenBank/DDBJ databases">
        <title>Fjat-14205 dsm 2895.</title>
        <authorList>
            <person name="Liu B."/>
            <person name="Wang J."/>
            <person name="Zhu Y."/>
            <person name="Liu G."/>
            <person name="Chen Q."/>
            <person name="Chen Z."/>
            <person name="Lan J."/>
            <person name="Che J."/>
            <person name="Ge C."/>
            <person name="Shi H."/>
            <person name="Pan Z."/>
            <person name="Liu X."/>
        </authorList>
    </citation>
    <scope>NUCLEOTIDE SEQUENCE [LARGE SCALE GENOMIC DNA]</scope>
    <source>
        <strain evidence="1 3">DSM 2895</strain>
    </source>
</reference>
<accession>A0A0D1Y680</accession>
<gene>
    <name evidence="1" type="ORF">AF333_05165</name>
    <name evidence="2" type="ORF">SAMN04487909_109223</name>
</gene>
<organism evidence="1 3">
    <name type="scientific">Aneurinibacillus migulanus</name>
    <name type="common">Bacillus migulanus</name>
    <dbReference type="NCBI Taxonomy" id="47500"/>
    <lineage>
        <taxon>Bacteria</taxon>
        <taxon>Bacillati</taxon>
        <taxon>Bacillota</taxon>
        <taxon>Bacilli</taxon>
        <taxon>Bacillales</taxon>
        <taxon>Paenibacillaceae</taxon>
        <taxon>Aneurinibacillus group</taxon>
        <taxon>Aneurinibacillus</taxon>
    </lineage>
</organism>
<dbReference type="AlphaFoldDB" id="A0A0D1Y680"/>
<protein>
    <submittedName>
        <fullName evidence="1">Uncharacterized protein</fullName>
    </submittedName>
</protein>
<evidence type="ECO:0000313" key="1">
    <source>
        <dbReference type="EMBL" id="KON94964.1"/>
    </source>
</evidence>
<dbReference type="OrthoDB" id="2381981at2"/>
<reference evidence="2 4" key="2">
    <citation type="submission" date="2016-10" db="EMBL/GenBank/DDBJ databases">
        <authorList>
            <person name="de Groot N.N."/>
        </authorList>
    </citation>
    <scope>NUCLEOTIDE SEQUENCE [LARGE SCALE GENOMIC DNA]</scope>
    <source>
        <strain evidence="2 4">DSM 2895</strain>
    </source>
</reference>
<dbReference type="RefSeq" id="WP_043064962.1">
    <property type="nucleotide sequence ID" value="NZ_BJOA01000079.1"/>
</dbReference>
<evidence type="ECO:0000313" key="2">
    <source>
        <dbReference type="EMBL" id="SDI95727.1"/>
    </source>
</evidence>
<evidence type="ECO:0000313" key="4">
    <source>
        <dbReference type="Proteomes" id="UP000182836"/>
    </source>
</evidence>
<dbReference type="GeneID" id="42304597"/>
<keyword evidence="3" id="KW-1185">Reference proteome</keyword>